<name>A0A0F9LIF0_9ZZZZ</name>
<reference evidence="3" key="1">
    <citation type="journal article" date="2015" name="Nature">
        <title>Complex archaea that bridge the gap between prokaryotes and eukaryotes.</title>
        <authorList>
            <person name="Spang A."/>
            <person name="Saw J.H."/>
            <person name="Jorgensen S.L."/>
            <person name="Zaremba-Niedzwiedzka K."/>
            <person name="Martijn J."/>
            <person name="Lind A.E."/>
            <person name="van Eijk R."/>
            <person name="Schleper C."/>
            <person name="Guy L."/>
            <person name="Ettema T.J."/>
        </authorList>
    </citation>
    <scope>NUCLEOTIDE SEQUENCE</scope>
</reference>
<dbReference type="InterPro" id="IPR020904">
    <property type="entry name" value="Sc_DH/Rdtase_CS"/>
</dbReference>
<dbReference type="Gene3D" id="3.40.50.720">
    <property type="entry name" value="NAD(P)-binding Rossmann-like Domain"/>
    <property type="match status" value="1"/>
</dbReference>
<dbReference type="PRINTS" id="PR00080">
    <property type="entry name" value="SDRFAMILY"/>
</dbReference>
<evidence type="ECO:0000313" key="3">
    <source>
        <dbReference type="EMBL" id="KKM93213.1"/>
    </source>
</evidence>
<dbReference type="SUPFAM" id="SSF51735">
    <property type="entry name" value="NAD(P)-binding Rossmann-fold domains"/>
    <property type="match status" value="1"/>
</dbReference>
<dbReference type="InterPro" id="IPR002347">
    <property type="entry name" value="SDR_fam"/>
</dbReference>
<accession>A0A0F9LIF0</accession>
<evidence type="ECO:0000256" key="2">
    <source>
        <dbReference type="ARBA" id="ARBA00023002"/>
    </source>
</evidence>
<comment type="similarity">
    <text evidence="1">Belongs to the short-chain dehydrogenases/reductases (SDR) family.</text>
</comment>
<proteinExistence type="inferred from homology"/>
<dbReference type="AlphaFoldDB" id="A0A0F9LIF0"/>
<dbReference type="Pfam" id="PF13561">
    <property type="entry name" value="adh_short_C2"/>
    <property type="match status" value="1"/>
</dbReference>
<dbReference type="PANTHER" id="PTHR24321:SF15">
    <property type="entry name" value="OXIDOREDUCTASE UCPA"/>
    <property type="match status" value="1"/>
</dbReference>
<dbReference type="CDD" id="cd05233">
    <property type="entry name" value="SDR_c"/>
    <property type="match status" value="1"/>
</dbReference>
<dbReference type="PANTHER" id="PTHR24321">
    <property type="entry name" value="DEHYDROGENASES, SHORT CHAIN"/>
    <property type="match status" value="1"/>
</dbReference>
<organism evidence="3">
    <name type="scientific">marine sediment metagenome</name>
    <dbReference type="NCBI Taxonomy" id="412755"/>
    <lineage>
        <taxon>unclassified sequences</taxon>
        <taxon>metagenomes</taxon>
        <taxon>ecological metagenomes</taxon>
    </lineage>
</organism>
<sequence length="266" mass="28837">MKLLNKIALVTGAALGFKDGGPSIGSAIAFKLASEGAKIVVVDVLEEMGEKTVEAIKNKGGEGFFVKADVSSTQDVIKVIKLIKHTYGQLYCLINCAASYEGEIFRNVVETSEYDWKKIIDVNLNGYFRFAKYSIPLILESGGGTIVNISSGAAFKVLKDFCVYPVTKAAINALTRTLAIDFSPKIRTNAICPGFVRVANSEGNRTSEEINNWIKGIAVRYPLKRVCTVDEIANVALFLACDDSSYINGQSIIVDGGNMISDVHEF</sequence>
<comment type="caution">
    <text evidence="3">The sequence shown here is derived from an EMBL/GenBank/DDBJ whole genome shotgun (WGS) entry which is preliminary data.</text>
</comment>
<keyword evidence="2" id="KW-0560">Oxidoreductase</keyword>
<dbReference type="PROSITE" id="PS00061">
    <property type="entry name" value="ADH_SHORT"/>
    <property type="match status" value="1"/>
</dbReference>
<dbReference type="PRINTS" id="PR00081">
    <property type="entry name" value="GDHRDH"/>
</dbReference>
<dbReference type="InterPro" id="IPR036291">
    <property type="entry name" value="NAD(P)-bd_dom_sf"/>
</dbReference>
<evidence type="ECO:0000256" key="1">
    <source>
        <dbReference type="ARBA" id="ARBA00006484"/>
    </source>
</evidence>
<dbReference type="FunFam" id="3.40.50.720:FF:000084">
    <property type="entry name" value="Short-chain dehydrogenase reductase"/>
    <property type="match status" value="1"/>
</dbReference>
<dbReference type="EMBL" id="LAZR01006297">
    <property type="protein sequence ID" value="KKM93213.1"/>
    <property type="molecule type" value="Genomic_DNA"/>
</dbReference>
<protein>
    <submittedName>
        <fullName evidence="3">Uncharacterized protein</fullName>
    </submittedName>
</protein>
<dbReference type="GO" id="GO:0016491">
    <property type="term" value="F:oxidoreductase activity"/>
    <property type="evidence" value="ECO:0007669"/>
    <property type="project" value="UniProtKB-KW"/>
</dbReference>
<gene>
    <name evidence="3" type="ORF">LCGC14_1210710</name>
</gene>